<keyword evidence="2" id="KW-1185">Reference proteome</keyword>
<gene>
    <name evidence="1" type="ORF">SAMN04488508_10452</name>
</gene>
<dbReference type="EMBL" id="FQYP01000004">
    <property type="protein sequence ID" value="SHI91714.1"/>
    <property type="molecule type" value="Genomic_DNA"/>
</dbReference>
<organism evidence="1 2">
    <name type="scientific">Aquimarina spongiae</name>
    <dbReference type="NCBI Taxonomy" id="570521"/>
    <lineage>
        <taxon>Bacteria</taxon>
        <taxon>Pseudomonadati</taxon>
        <taxon>Bacteroidota</taxon>
        <taxon>Flavobacteriia</taxon>
        <taxon>Flavobacteriales</taxon>
        <taxon>Flavobacteriaceae</taxon>
        <taxon>Aquimarina</taxon>
    </lineage>
</organism>
<evidence type="ECO:0000313" key="1">
    <source>
        <dbReference type="EMBL" id="SHI91714.1"/>
    </source>
</evidence>
<dbReference type="Proteomes" id="UP000184432">
    <property type="component" value="Unassembled WGS sequence"/>
</dbReference>
<dbReference type="STRING" id="570521.SAMN04488508_10452"/>
<evidence type="ECO:0000313" key="2">
    <source>
        <dbReference type="Proteomes" id="UP000184432"/>
    </source>
</evidence>
<protein>
    <submittedName>
        <fullName evidence="1">Uncharacterized protein</fullName>
    </submittedName>
</protein>
<accession>A0A1M6F1U6</accession>
<reference evidence="2" key="1">
    <citation type="submission" date="2016-11" db="EMBL/GenBank/DDBJ databases">
        <authorList>
            <person name="Varghese N."/>
            <person name="Submissions S."/>
        </authorList>
    </citation>
    <scope>NUCLEOTIDE SEQUENCE [LARGE SCALE GENOMIC DNA]</scope>
    <source>
        <strain evidence="2">DSM 22623</strain>
    </source>
</reference>
<name>A0A1M6F1U6_9FLAO</name>
<dbReference type="AlphaFoldDB" id="A0A1M6F1U6"/>
<proteinExistence type="predicted"/>
<sequence>MLKFCVFCRFIRHLNVIIENILHISVPLENRVPFTHYFLRLNKVLTHTYCPYYEKTYKSLTEVS</sequence>